<dbReference type="EMBL" id="JAHUZN010000009">
    <property type="protein sequence ID" value="KAG8483177.1"/>
    <property type="molecule type" value="Genomic_DNA"/>
</dbReference>
<dbReference type="InterPro" id="IPR000477">
    <property type="entry name" value="RT_dom"/>
</dbReference>
<evidence type="ECO:0000313" key="4">
    <source>
        <dbReference type="EMBL" id="KAG8483177.1"/>
    </source>
</evidence>
<dbReference type="Proteomes" id="UP000701853">
    <property type="component" value="Chromosome 9"/>
</dbReference>
<evidence type="ECO:0000313" key="5">
    <source>
        <dbReference type="Proteomes" id="UP000701853"/>
    </source>
</evidence>
<keyword evidence="5" id="KW-1185">Reference proteome</keyword>
<dbReference type="InterPro" id="IPR050951">
    <property type="entry name" value="Retrovirus_Pol_polyprotein"/>
</dbReference>
<dbReference type="InterPro" id="IPR043502">
    <property type="entry name" value="DNA/RNA_pol_sf"/>
</dbReference>
<name>A0A8J5YJR1_9ROSI</name>
<dbReference type="GO" id="GO:0003824">
    <property type="term" value="F:catalytic activity"/>
    <property type="evidence" value="ECO:0007669"/>
    <property type="project" value="UniProtKB-KW"/>
</dbReference>
<accession>A0A8J5YJR1</accession>
<dbReference type="AlphaFoldDB" id="A0A8J5YJR1"/>
<dbReference type="InterPro" id="IPR041577">
    <property type="entry name" value="RT_RNaseH_2"/>
</dbReference>
<keyword evidence="1" id="KW-0511">Multifunctional enzyme</keyword>
<evidence type="ECO:0000256" key="1">
    <source>
        <dbReference type="ARBA" id="ARBA00023268"/>
    </source>
</evidence>
<dbReference type="Gene3D" id="3.30.70.270">
    <property type="match status" value="2"/>
</dbReference>
<feature type="domain" description="Reverse transcriptase" evidence="2">
    <location>
        <begin position="21"/>
        <end position="118"/>
    </location>
</feature>
<feature type="domain" description="Reverse transcriptase/retrotransposon-derived protein RNase H-like" evidence="3">
    <location>
        <begin position="188"/>
        <end position="233"/>
    </location>
</feature>
<proteinExistence type="predicted"/>
<dbReference type="FunFam" id="3.30.70.270:FF:000020">
    <property type="entry name" value="Transposon Tf2-6 polyprotein-like Protein"/>
    <property type="match status" value="1"/>
</dbReference>
<dbReference type="PANTHER" id="PTHR37984">
    <property type="entry name" value="PROTEIN CBG26694"/>
    <property type="match status" value="1"/>
</dbReference>
<evidence type="ECO:0000259" key="2">
    <source>
        <dbReference type="Pfam" id="PF00078"/>
    </source>
</evidence>
<comment type="caution">
    <text evidence="4">The sequence shown here is derived from an EMBL/GenBank/DDBJ whole genome shotgun (WGS) entry which is preliminary data.</text>
</comment>
<dbReference type="Gene3D" id="3.10.10.10">
    <property type="entry name" value="HIV Type 1 Reverse Transcriptase, subunit A, domain 1"/>
    <property type="match status" value="1"/>
</dbReference>
<gene>
    <name evidence="4" type="ORF">CXB51_022153</name>
</gene>
<dbReference type="SUPFAM" id="SSF56672">
    <property type="entry name" value="DNA/RNA polymerases"/>
    <property type="match status" value="1"/>
</dbReference>
<reference evidence="4 5" key="1">
    <citation type="journal article" date="2021" name="bioRxiv">
        <title>The Gossypium anomalum genome as a resource for cotton improvement and evolutionary analysis of hybrid incompatibility.</title>
        <authorList>
            <person name="Grover C.E."/>
            <person name="Yuan D."/>
            <person name="Arick M.A."/>
            <person name="Miller E.R."/>
            <person name="Hu G."/>
            <person name="Peterson D.G."/>
            <person name="Wendel J.F."/>
            <person name="Udall J.A."/>
        </authorList>
    </citation>
    <scope>NUCLEOTIDE SEQUENCE [LARGE SCALE GENOMIC DNA]</scope>
    <source>
        <strain evidence="4">JFW-Udall</strain>
        <tissue evidence="4">Leaf</tissue>
    </source>
</reference>
<sequence length="234" mass="26955">MLQEGIIRDNNNPFASPIVMVKKKYRSWRLCMDYRQFNNMTIKDKFPIPIIEELLDKLSQATFFSKLDLRSRYHQIRMWDKDVYKTALRNHEGHNEFLVMPFVLTNAPSSFQALMNIVEYLGHIITVGTVSMDSSKIEGYLSWPIPKNTKELRGFLGLSGYYMIFIRGYGALTQPLTSLLKKDQLWYWTKSAQTAFLALKEAIFIAPVLALPDFSEPFCVETNACCNGIGAMLQ</sequence>
<dbReference type="CDD" id="cd01647">
    <property type="entry name" value="RT_LTR"/>
    <property type="match status" value="1"/>
</dbReference>
<protein>
    <recommendedName>
        <fullName evidence="6">Reverse transcriptase domain-containing protein</fullName>
    </recommendedName>
</protein>
<organism evidence="4 5">
    <name type="scientific">Gossypium anomalum</name>
    <dbReference type="NCBI Taxonomy" id="47600"/>
    <lineage>
        <taxon>Eukaryota</taxon>
        <taxon>Viridiplantae</taxon>
        <taxon>Streptophyta</taxon>
        <taxon>Embryophyta</taxon>
        <taxon>Tracheophyta</taxon>
        <taxon>Spermatophyta</taxon>
        <taxon>Magnoliopsida</taxon>
        <taxon>eudicotyledons</taxon>
        <taxon>Gunneridae</taxon>
        <taxon>Pentapetalae</taxon>
        <taxon>rosids</taxon>
        <taxon>malvids</taxon>
        <taxon>Malvales</taxon>
        <taxon>Malvaceae</taxon>
        <taxon>Malvoideae</taxon>
        <taxon>Gossypium</taxon>
    </lineage>
</organism>
<dbReference type="PANTHER" id="PTHR37984:SF5">
    <property type="entry name" value="PROTEIN NYNRIN-LIKE"/>
    <property type="match status" value="1"/>
</dbReference>
<dbReference type="Pfam" id="PF17919">
    <property type="entry name" value="RT_RNaseH_2"/>
    <property type="match status" value="1"/>
</dbReference>
<dbReference type="Pfam" id="PF00078">
    <property type="entry name" value="RVT_1"/>
    <property type="match status" value="1"/>
</dbReference>
<evidence type="ECO:0000259" key="3">
    <source>
        <dbReference type="Pfam" id="PF17919"/>
    </source>
</evidence>
<dbReference type="OrthoDB" id="1002013at2759"/>
<dbReference type="InterPro" id="IPR043128">
    <property type="entry name" value="Rev_trsase/Diguanyl_cyclase"/>
</dbReference>
<evidence type="ECO:0008006" key="6">
    <source>
        <dbReference type="Google" id="ProtNLM"/>
    </source>
</evidence>